<feature type="region of interest" description="Disordered" evidence="7">
    <location>
        <begin position="282"/>
        <end position="331"/>
    </location>
</feature>
<keyword evidence="6" id="KW-0027">Amidation</keyword>
<evidence type="ECO:0000313" key="9">
    <source>
        <dbReference type="Proteomes" id="UP000437017"/>
    </source>
</evidence>
<feature type="compositionally biased region" description="Low complexity" evidence="7">
    <location>
        <begin position="283"/>
        <end position="303"/>
    </location>
</feature>
<feature type="compositionally biased region" description="Polar residues" evidence="7">
    <location>
        <begin position="255"/>
        <end position="264"/>
    </location>
</feature>
<evidence type="ECO:0000313" key="8">
    <source>
        <dbReference type="EMBL" id="KAB0394503.1"/>
    </source>
</evidence>
<evidence type="ECO:0008006" key="10">
    <source>
        <dbReference type="Google" id="ProtNLM"/>
    </source>
</evidence>
<protein>
    <recommendedName>
        <fullName evidence="10">Tachykinin-4</fullName>
    </recommendedName>
</protein>
<gene>
    <name evidence="8" type="ORF">E2I00_015634</name>
</gene>
<dbReference type="EMBL" id="SGJD01002762">
    <property type="protein sequence ID" value="KAB0394503.1"/>
    <property type="molecule type" value="Genomic_DNA"/>
</dbReference>
<dbReference type="GO" id="GO:0006954">
    <property type="term" value="P:inflammatory response"/>
    <property type="evidence" value="ECO:0007669"/>
    <property type="project" value="TreeGrafter"/>
</dbReference>
<dbReference type="GO" id="GO:0005615">
    <property type="term" value="C:extracellular space"/>
    <property type="evidence" value="ECO:0007669"/>
    <property type="project" value="TreeGrafter"/>
</dbReference>
<proteinExistence type="inferred from homology"/>
<dbReference type="Proteomes" id="UP000437017">
    <property type="component" value="Unassembled WGS sequence"/>
</dbReference>
<dbReference type="AlphaFoldDB" id="A0A643C2K8"/>
<dbReference type="GO" id="GO:0007217">
    <property type="term" value="P:tachykinin receptor signaling pathway"/>
    <property type="evidence" value="ECO:0007669"/>
    <property type="project" value="TreeGrafter"/>
</dbReference>
<keyword evidence="3" id="KW-0964">Secreted</keyword>
<sequence length="598" mass="63347">MITNPTTGRKTRVLPSRSLLFREHIDDEKAAQGRAELPSLPFLKASDMSSRDHGLLCDGRCHGTYFNDKNDAGRLFDFLFGHPYRFLFPLARLSSPSCPQHAGFPAQAHLCTNDLSRGRCPGGRDRSAERPCNFRGELTGSNTAPRCPDRRPRDRRRRPDGLARVGEATNANPAHCSPLSLLIQAPQPQNFPLMGKSAGKLERTRKPGRVSAALRSGMAEIPLCTSGLLELLAQEKRGREGDQENPAGDTEEEQGSASAMRSKGNNEMGICWGLGVPGGPQTGGPAKLAAGGEAETQAAGGEASQDACESKHASVHVAHMQEPSTHPTGPVDTHDTHLCYADGLGLVECLGGRQRANLFTTSAPGSGDELRLAHCPPGAGPGLSHGGQMTAEAKRVRSCSPQELLEAPPYPRRSPPYTTQGKTCATMFTRGLLMAGNAEDGGNAANGARERGRSLLVAVCGLRGAPRVSQDRAVLTMLLCLTLLLLMGLSACTVAGDKELALDAEAGSWVTVTLEEDVVPSIQPQLWEVKRGKASQFFGLMGKQVGGIPPIQPERTGYQRGPVVQGHLGRGGPSTEANQPASVSPVLIAGMSLPPGPH</sequence>
<evidence type="ECO:0000256" key="5">
    <source>
        <dbReference type="ARBA" id="ARBA00022729"/>
    </source>
</evidence>
<keyword evidence="5" id="KW-0732">Signal</keyword>
<organism evidence="8 9">
    <name type="scientific">Balaenoptera physalus</name>
    <name type="common">Fin whale</name>
    <name type="synonym">Balaena physalus</name>
    <dbReference type="NCBI Taxonomy" id="9770"/>
    <lineage>
        <taxon>Eukaryota</taxon>
        <taxon>Metazoa</taxon>
        <taxon>Chordata</taxon>
        <taxon>Craniata</taxon>
        <taxon>Vertebrata</taxon>
        <taxon>Euteleostomi</taxon>
        <taxon>Mammalia</taxon>
        <taxon>Eutheria</taxon>
        <taxon>Laurasiatheria</taxon>
        <taxon>Artiodactyla</taxon>
        <taxon>Whippomorpha</taxon>
        <taxon>Cetacea</taxon>
        <taxon>Mysticeti</taxon>
        <taxon>Balaenopteridae</taxon>
        <taxon>Balaenoptera</taxon>
    </lineage>
</organism>
<evidence type="ECO:0000256" key="2">
    <source>
        <dbReference type="ARBA" id="ARBA00007518"/>
    </source>
</evidence>
<feature type="region of interest" description="Disordered" evidence="7">
    <location>
        <begin position="119"/>
        <end position="171"/>
    </location>
</feature>
<keyword evidence="9" id="KW-1185">Reference proteome</keyword>
<name>A0A643C2K8_BALPH</name>
<evidence type="ECO:0000256" key="4">
    <source>
        <dbReference type="ARBA" id="ARBA00022685"/>
    </source>
</evidence>
<dbReference type="PROSITE" id="PS00267">
    <property type="entry name" value="TACHYKININ"/>
    <property type="match status" value="1"/>
</dbReference>
<feature type="region of interest" description="Disordered" evidence="7">
    <location>
        <begin position="565"/>
        <end position="598"/>
    </location>
</feature>
<dbReference type="OrthoDB" id="9538060at2759"/>
<dbReference type="GO" id="GO:0007204">
    <property type="term" value="P:positive regulation of cytosolic calcium ion concentration"/>
    <property type="evidence" value="ECO:0007669"/>
    <property type="project" value="TreeGrafter"/>
</dbReference>
<accession>A0A643C2K8</accession>
<evidence type="ECO:0000256" key="1">
    <source>
        <dbReference type="ARBA" id="ARBA00004613"/>
    </source>
</evidence>
<evidence type="ECO:0000256" key="7">
    <source>
        <dbReference type="SAM" id="MobiDB-lite"/>
    </source>
</evidence>
<feature type="compositionally biased region" description="Basic and acidic residues" evidence="7">
    <location>
        <begin position="147"/>
        <end position="161"/>
    </location>
</feature>
<evidence type="ECO:0000256" key="3">
    <source>
        <dbReference type="ARBA" id="ARBA00022525"/>
    </source>
</evidence>
<comment type="similarity">
    <text evidence="2">Belongs to the tachykinin family.</text>
</comment>
<dbReference type="PANTHER" id="PTHR11250:SF2">
    <property type="entry name" value="TACHYKININ-4"/>
    <property type="match status" value="1"/>
</dbReference>
<dbReference type="InterPro" id="IPR013055">
    <property type="entry name" value="Tachy_Neuro_lke_CS"/>
</dbReference>
<comment type="caution">
    <text evidence="8">The sequence shown here is derived from an EMBL/GenBank/DDBJ whole genome shotgun (WGS) entry which is preliminary data.</text>
</comment>
<feature type="region of interest" description="Disordered" evidence="7">
    <location>
        <begin position="187"/>
        <end position="207"/>
    </location>
</feature>
<dbReference type="PANTHER" id="PTHR11250">
    <property type="entry name" value="TACHYKININ"/>
    <property type="match status" value="1"/>
</dbReference>
<evidence type="ECO:0000256" key="6">
    <source>
        <dbReference type="ARBA" id="ARBA00022815"/>
    </source>
</evidence>
<dbReference type="GO" id="GO:0031835">
    <property type="term" value="F:substance P receptor binding"/>
    <property type="evidence" value="ECO:0007669"/>
    <property type="project" value="TreeGrafter"/>
</dbReference>
<comment type="subcellular location">
    <subcellularLocation>
        <location evidence="1">Secreted</location>
    </subcellularLocation>
</comment>
<reference evidence="8 9" key="1">
    <citation type="journal article" date="2019" name="PLoS ONE">
        <title>Genomic analyses reveal an absence of contemporary introgressive admixture between fin whales and blue whales, despite known hybrids.</title>
        <authorList>
            <person name="Westbury M.V."/>
            <person name="Petersen B."/>
            <person name="Lorenzen E.D."/>
        </authorList>
    </citation>
    <scope>NUCLEOTIDE SEQUENCE [LARGE SCALE GENOMIC DNA]</scope>
    <source>
        <strain evidence="8">FinWhale-01</strain>
    </source>
</reference>
<keyword evidence="4" id="KW-0165">Cleavage on pair of basic residues</keyword>
<feature type="region of interest" description="Disordered" evidence="7">
    <location>
        <begin position="237"/>
        <end position="264"/>
    </location>
</feature>